<evidence type="ECO:0000313" key="4">
    <source>
        <dbReference type="Proteomes" id="UP000216107"/>
    </source>
</evidence>
<proteinExistence type="predicted"/>
<gene>
    <name evidence="2" type="ORF">BGI27_01045</name>
    <name evidence="3" type="ORF">CGU29_11430</name>
</gene>
<dbReference type="OrthoDB" id="5298444at2"/>
<evidence type="ECO:0000313" key="3">
    <source>
        <dbReference type="EMBL" id="PAS92478.1"/>
    </source>
</evidence>
<name>A0A272EQW0_9RHOO</name>
<comment type="caution">
    <text evidence="3">The sequence shown here is derived from an EMBL/GenBank/DDBJ whole genome shotgun (WGS) entry which is preliminary data.</text>
</comment>
<sequence>MDEASKLIDCAKRMLRQQGLTYRDVAVALGLAEASVKRMFSIKRMTLDRLMAVANLLGVSIAELAQEAAEQERRIRTLDATQETELVSNPKLLLVAVCTLNQWRVQDIMANYALSEAEVISLLLRLDKLRLLDVLPGNRVRLNVTRDFDWLPHGPIRGFFARNGLGDFFDGGFGGEDEYFAFAHGMLTESALGRLHEEARRVRAKLAELHEESLAVPLHKRHGVGFVLAFRQWELGAFRSLRRAETAEEAAP</sequence>
<dbReference type="EMBL" id="MDUX01000002">
    <property type="protein sequence ID" value="KAF7600719.1"/>
    <property type="molecule type" value="Genomic_DNA"/>
</dbReference>
<dbReference type="Proteomes" id="UP000216107">
    <property type="component" value="Unassembled WGS sequence"/>
</dbReference>
<dbReference type="Proteomes" id="UP000623509">
    <property type="component" value="Unassembled WGS sequence"/>
</dbReference>
<dbReference type="Pfam" id="PF13443">
    <property type="entry name" value="HTH_26"/>
    <property type="match status" value="1"/>
</dbReference>
<dbReference type="InterPro" id="IPR001387">
    <property type="entry name" value="Cro/C1-type_HTH"/>
</dbReference>
<feature type="domain" description="HTH cro/C1-type" evidence="1">
    <location>
        <begin position="12"/>
        <end position="64"/>
    </location>
</feature>
<dbReference type="PROSITE" id="PS50943">
    <property type="entry name" value="HTH_CROC1"/>
    <property type="match status" value="1"/>
</dbReference>
<evidence type="ECO:0000313" key="2">
    <source>
        <dbReference type="EMBL" id="KAF7600719.1"/>
    </source>
</evidence>
<protein>
    <submittedName>
        <fullName evidence="2 3">Transcriptional regulator</fullName>
    </submittedName>
</protein>
<evidence type="ECO:0000313" key="5">
    <source>
        <dbReference type="Proteomes" id="UP000623509"/>
    </source>
</evidence>
<dbReference type="CDD" id="cd00093">
    <property type="entry name" value="HTH_XRE"/>
    <property type="match status" value="1"/>
</dbReference>
<dbReference type="SMART" id="SM00530">
    <property type="entry name" value="HTH_XRE"/>
    <property type="match status" value="1"/>
</dbReference>
<dbReference type="Gene3D" id="1.10.260.40">
    <property type="entry name" value="lambda repressor-like DNA-binding domains"/>
    <property type="match status" value="1"/>
</dbReference>
<dbReference type="SUPFAM" id="SSF47413">
    <property type="entry name" value="lambda repressor-like DNA-binding domains"/>
    <property type="match status" value="1"/>
</dbReference>
<accession>A0A272EQW0</accession>
<dbReference type="AlphaFoldDB" id="A0A272EQW0"/>
<reference evidence="3 4" key="2">
    <citation type="submission" date="2017-07" db="EMBL/GenBank/DDBJ databases">
        <title>Candidatus Dactylopiibacterium carminicum, a nitrogen-fixing symbiont of the cochineal insect Dactylopius coccus and Dactylopius opuntiae (Hemiptera: Coccoidea: Dactylopiidae).</title>
        <authorList>
            <person name="Vera A."/>
        </authorList>
    </citation>
    <scope>NUCLEOTIDE SEQUENCE [LARGE SCALE GENOMIC DNA]</scope>
    <source>
        <strain evidence="3 4">NFDCM</strain>
    </source>
</reference>
<dbReference type="EMBL" id="NMRN01000037">
    <property type="protein sequence ID" value="PAS92478.1"/>
    <property type="molecule type" value="Genomic_DNA"/>
</dbReference>
<keyword evidence="5" id="KW-1185">Reference proteome</keyword>
<reference evidence="2 5" key="1">
    <citation type="submission" date="2016-08" db="EMBL/GenBank/DDBJ databases">
        <title>Candidatus Dactylopiibacterium carminicum genome sequence.</title>
        <authorList>
            <person name="Ramirez-Puebla S.T."/>
            <person name="Ormeno-Orrillo E."/>
            <person name="Vera-Ponce De Leon A."/>
            <person name="Luis L."/>
            <person name="Sanchez-Flores A."/>
            <person name="Monica R."/>
            <person name="Martinez-Romero E."/>
        </authorList>
    </citation>
    <scope>NUCLEOTIDE SEQUENCE [LARGE SCALE GENOMIC DNA]</scope>
    <source>
        <strain evidence="2">END1</strain>
    </source>
</reference>
<dbReference type="GO" id="GO:0003677">
    <property type="term" value="F:DNA binding"/>
    <property type="evidence" value="ECO:0007669"/>
    <property type="project" value="InterPro"/>
</dbReference>
<organism evidence="3 4">
    <name type="scientific">Candidatus Dactylopiibacterium carminicum</name>
    <dbReference type="NCBI Taxonomy" id="857335"/>
    <lineage>
        <taxon>Bacteria</taxon>
        <taxon>Pseudomonadati</taxon>
        <taxon>Pseudomonadota</taxon>
        <taxon>Betaproteobacteria</taxon>
        <taxon>Rhodocyclales</taxon>
        <taxon>Rhodocyclaceae</taxon>
        <taxon>Candidatus Dactylopiibacterium</taxon>
    </lineage>
</organism>
<dbReference type="InterPro" id="IPR010982">
    <property type="entry name" value="Lambda_DNA-bd_dom_sf"/>
</dbReference>
<evidence type="ECO:0000259" key="1">
    <source>
        <dbReference type="PROSITE" id="PS50943"/>
    </source>
</evidence>
<dbReference type="RefSeq" id="WP_095523067.1">
    <property type="nucleotide sequence ID" value="NZ_MDUX01000002.1"/>
</dbReference>